<reference evidence="2" key="1">
    <citation type="journal article" date="2018" name="Front. Microbiol.">
        <title>Genome-Based Analysis Reveals the Taxonomy and Diversity of the Family Idiomarinaceae.</title>
        <authorList>
            <person name="Liu Y."/>
            <person name="Lai Q."/>
            <person name="Shao Z."/>
        </authorList>
    </citation>
    <scope>NUCLEOTIDE SEQUENCE [LARGE SCALE GENOMIC DNA]</scope>
    <source>
        <strain evidence="2">SW15</strain>
    </source>
</reference>
<evidence type="ECO:0000313" key="1">
    <source>
        <dbReference type="EMBL" id="RUO46298.1"/>
    </source>
</evidence>
<dbReference type="RefSeq" id="WP_126834517.1">
    <property type="nucleotide sequence ID" value="NZ_PIPT01000009.1"/>
</dbReference>
<comment type="caution">
    <text evidence="1">The sequence shown here is derived from an EMBL/GenBank/DDBJ whole genome shotgun (WGS) entry which is preliminary data.</text>
</comment>
<gene>
    <name evidence="1" type="ORF">CWE21_11080</name>
</gene>
<accession>A0A432XC12</accession>
<proteinExistence type="predicted"/>
<organism evidence="1 2">
    <name type="scientific">Pseudidiomarina aquimaris</name>
    <dbReference type="NCBI Taxonomy" id="641841"/>
    <lineage>
        <taxon>Bacteria</taxon>
        <taxon>Pseudomonadati</taxon>
        <taxon>Pseudomonadota</taxon>
        <taxon>Gammaproteobacteria</taxon>
        <taxon>Alteromonadales</taxon>
        <taxon>Idiomarinaceae</taxon>
        <taxon>Pseudidiomarina</taxon>
    </lineage>
</organism>
<protein>
    <submittedName>
        <fullName evidence="1">Uncharacterized protein</fullName>
    </submittedName>
</protein>
<keyword evidence="2" id="KW-1185">Reference proteome</keyword>
<evidence type="ECO:0000313" key="2">
    <source>
        <dbReference type="Proteomes" id="UP000286678"/>
    </source>
</evidence>
<dbReference type="OrthoDB" id="6782387at2"/>
<dbReference type="Proteomes" id="UP000286678">
    <property type="component" value="Unassembled WGS sequence"/>
</dbReference>
<dbReference type="EMBL" id="PIPT01000009">
    <property type="protein sequence ID" value="RUO46298.1"/>
    <property type="molecule type" value="Genomic_DNA"/>
</dbReference>
<sequence length="688" mass="78928">MVHASFLICKFDKPTLSNIIRERFGTGFPDIFQKPQINFAYSYLNELKARTILLETDYVDRDYLEDYSQYYVRCFSRYGERCARLHFFDDGGDDTFQISHEQIREGLTAGPLQLEAELQKRYLGFIVIKPIPRTFIGKSCLKLYPWLATNKTKKVIANEYTVNLFGMKLTVNSVAFQEQDKVVSACATTAIWSLMHAQKQSYRLPETPSASRITLAAINHIENSSNSFPNGGLNIKQIMRAFDVYGFRTHQVDLKKDSSESAFFDTVRYHIKSKIPLILGGAVYKIEDGEAIYEGNHAVTVLGYKEHPDNKALYVHDDRFGPYARTLIRNISSYLTELKVTDASGRQGVDWAIFFQEKRDTEDSKNDWDEKPRQFIVPDNLMLVTHPKVRIQSLYISNTCELVVEQLARYFKELAVNSKELELTQVNYDIELVGLTDFRSRVAQATDVLHRYKILTTNTPKYVWLASFYVEKEATAFEIAFDATDIPQGDAVKHVVFRSEKWEYLLKDSMKDLNEYSEPVSDTSEHFYHSVIKHLTDSRDDLWSYLDEQFGELRAPNLVKQHELSDGDLNNQTPQTFYGRISASISDKLPEAQLDDPYIWVIGLDGALHLGKEIDGKGHPTIAAFKSARISGEISKTEKGWKLIPKSGRYSGDYGEKQGKYLENAKQKFLEVFGLEEEKNIYTETKAP</sequence>
<dbReference type="AlphaFoldDB" id="A0A432XC12"/>
<name>A0A432XC12_9GAMM</name>